<dbReference type="PANTHER" id="PTHR37171">
    <property type="entry name" value="SERINE/THREONINE-PROTEIN KINASE YRZF-RELATED"/>
    <property type="match status" value="1"/>
</dbReference>
<comment type="catalytic activity">
    <reaction evidence="2">
        <text>L-threonyl-[protein] + ATP = O-phospho-L-threonyl-[protein] + ADP + H(+)</text>
        <dbReference type="Rhea" id="RHEA:46608"/>
        <dbReference type="Rhea" id="RHEA-COMP:11060"/>
        <dbReference type="Rhea" id="RHEA-COMP:11605"/>
        <dbReference type="ChEBI" id="CHEBI:15378"/>
        <dbReference type="ChEBI" id="CHEBI:30013"/>
        <dbReference type="ChEBI" id="CHEBI:30616"/>
        <dbReference type="ChEBI" id="CHEBI:61977"/>
        <dbReference type="ChEBI" id="CHEBI:456216"/>
        <dbReference type="EC" id="2.7.11.1"/>
    </reaction>
</comment>
<keyword evidence="6" id="KW-1185">Reference proteome</keyword>
<evidence type="ECO:0000313" key="5">
    <source>
        <dbReference type="EMBL" id="KAG5996018.1"/>
    </source>
</evidence>
<evidence type="ECO:0000256" key="4">
    <source>
        <dbReference type="SAM" id="MobiDB-lite"/>
    </source>
</evidence>
<reference evidence="5" key="1">
    <citation type="journal article" date="2020" name="bioRxiv">
        <title>Whole genome comparisons of ergot fungi reveals the divergence and evolution of species within the genus Claviceps are the result of varying mechanisms driving genome evolution and host range expansion.</title>
        <authorList>
            <person name="Wyka S.A."/>
            <person name="Mondo S.J."/>
            <person name="Liu M."/>
            <person name="Dettman J."/>
            <person name="Nalam V."/>
            <person name="Broders K.D."/>
        </authorList>
    </citation>
    <scope>NUCLEOTIDE SEQUENCE</scope>
    <source>
        <strain evidence="5">CCC 602</strain>
    </source>
</reference>
<comment type="caution">
    <text evidence="5">The sequence shown here is derived from an EMBL/GenBank/DDBJ whole genome shotgun (WGS) entry which is preliminary data.</text>
</comment>
<feature type="region of interest" description="Disordered" evidence="4">
    <location>
        <begin position="16"/>
        <end position="56"/>
    </location>
</feature>
<feature type="compositionally biased region" description="Basic and acidic residues" evidence="4">
    <location>
        <begin position="433"/>
        <end position="442"/>
    </location>
</feature>
<protein>
    <recommendedName>
        <fullName evidence="1">non-specific serine/threonine protein kinase</fullName>
        <ecNumber evidence="1">2.7.11.1</ecNumber>
    </recommendedName>
</protein>
<dbReference type="EC" id="2.7.11.1" evidence="1"/>
<dbReference type="InterPro" id="IPR008266">
    <property type="entry name" value="Tyr_kinase_AS"/>
</dbReference>
<dbReference type="GO" id="GO:0004674">
    <property type="term" value="F:protein serine/threonine kinase activity"/>
    <property type="evidence" value="ECO:0007669"/>
    <property type="project" value="UniProtKB-EC"/>
</dbReference>
<dbReference type="AlphaFoldDB" id="A0A9P7N7M1"/>
<feature type="compositionally biased region" description="Acidic residues" evidence="4">
    <location>
        <begin position="464"/>
        <end position="481"/>
    </location>
</feature>
<proteinExistence type="predicted"/>
<feature type="compositionally biased region" description="Basic and acidic residues" evidence="4">
    <location>
        <begin position="199"/>
        <end position="212"/>
    </location>
</feature>
<accession>A0A9P7N7M1</accession>
<dbReference type="EMBL" id="SRPW01002085">
    <property type="protein sequence ID" value="KAG5996018.1"/>
    <property type="molecule type" value="Genomic_DNA"/>
</dbReference>
<dbReference type="Proteomes" id="UP000748025">
    <property type="component" value="Unassembled WGS sequence"/>
</dbReference>
<feature type="region of interest" description="Disordered" evidence="4">
    <location>
        <begin position="199"/>
        <end position="232"/>
    </location>
</feature>
<dbReference type="PROSITE" id="PS00109">
    <property type="entry name" value="PROTEIN_KINASE_TYR"/>
    <property type="match status" value="1"/>
</dbReference>
<sequence>MSEEIQNILLRLQQAEKQRDQALTERDKARTERDKARTERDKARTERDKEMEKTRPTTLSEYLKTCHDLVFARLTVEERSALTTKGSIRAYEKLVPGKLKKWTNFIDSQKRILRKVSSSLPSDKQLFDNRAYLAVLGNQVSATPIANEKMLENFMHNCVERPVTNIINALSKTATFRNMGSGIIFDNHPKAISDMASEVVERKEQQRMKQKSDAPASRSQQRPKTPDPIQDPAKLNADQICIYLCDNEGGQEKRIMVAIAEYKPPHKLSIGQLRAGLREMDILKDVVSKDKDPVESPDEFQHDAEELTAAAITQTYHYMIKGGLSYSLLTTGQAIVFLKINWKKPDVLYYHLAEPVLDVRRDDDIYTSSAVAQYVAFHLTAIRRYKSVSQEQRHAAISNLNTWVVDFRDVASTISKKKSKKSPGSLAFRPSNYKRERSEIRRNPRRTKTPDTGSGQPQASGDTIPDDGEDSDPEDSAESETENSGNSDQDDEPEPDNEHDPDDDSKSDDTGSCDPPSPCPRERRQDARGTGAQLHQRVTRKSDMKNRNPLGGQGRKTKNNRDFQYCTQRCLLGLLRGYTLDFKCPNFSLHNRQVTGQSDNISRGSHPVSYGVFLNMLHRQLEKDLDSGITSLDITGARGALFKVTLLCYGYTFIGKGTVKVFVPDLEHEAIVYKRLERIQGTYVPVFLGAIDLQALGRTYYYDLHVDVVHISFMSYGGICLSNICSQERQPSLLEMATESVHAIHREGVIHMDVALRNMLYSAETQHVMLIDFERSEIRPRIQRKLAPLSPNKRRRTEIVSSKANMVLSPIRGDDQLERGVVNDVARLEQVLACF</sequence>
<gene>
    <name evidence="5" type="ORF">E4U43_002929</name>
</gene>
<dbReference type="InterPro" id="IPR011009">
    <property type="entry name" value="Kinase-like_dom_sf"/>
</dbReference>
<dbReference type="Pfam" id="PF06293">
    <property type="entry name" value="Kdo"/>
    <property type="match status" value="1"/>
</dbReference>
<evidence type="ECO:0000313" key="6">
    <source>
        <dbReference type="Proteomes" id="UP000748025"/>
    </source>
</evidence>
<feature type="compositionally biased region" description="Basic and acidic residues" evidence="4">
    <location>
        <begin position="16"/>
        <end position="55"/>
    </location>
</feature>
<comment type="catalytic activity">
    <reaction evidence="3">
        <text>L-seryl-[protein] + ATP = O-phospho-L-seryl-[protein] + ADP + H(+)</text>
        <dbReference type="Rhea" id="RHEA:17989"/>
        <dbReference type="Rhea" id="RHEA-COMP:9863"/>
        <dbReference type="Rhea" id="RHEA-COMP:11604"/>
        <dbReference type="ChEBI" id="CHEBI:15378"/>
        <dbReference type="ChEBI" id="CHEBI:29999"/>
        <dbReference type="ChEBI" id="CHEBI:30616"/>
        <dbReference type="ChEBI" id="CHEBI:83421"/>
        <dbReference type="ChEBI" id="CHEBI:456216"/>
        <dbReference type="EC" id="2.7.11.1"/>
    </reaction>
</comment>
<organism evidence="5 6">
    <name type="scientific">Claviceps pusilla</name>
    <dbReference type="NCBI Taxonomy" id="123648"/>
    <lineage>
        <taxon>Eukaryota</taxon>
        <taxon>Fungi</taxon>
        <taxon>Dikarya</taxon>
        <taxon>Ascomycota</taxon>
        <taxon>Pezizomycotina</taxon>
        <taxon>Sordariomycetes</taxon>
        <taxon>Hypocreomycetidae</taxon>
        <taxon>Hypocreales</taxon>
        <taxon>Clavicipitaceae</taxon>
        <taxon>Claviceps</taxon>
    </lineage>
</organism>
<dbReference type="PANTHER" id="PTHR37171:SF1">
    <property type="entry name" value="SERINE_THREONINE-PROTEIN KINASE YRZF-RELATED"/>
    <property type="match status" value="1"/>
</dbReference>
<dbReference type="SUPFAM" id="SSF56112">
    <property type="entry name" value="Protein kinase-like (PK-like)"/>
    <property type="match status" value="1"/>
</dbReference>
<evidence type="ECO:0000256" key="3">
    <source>
        <dbReference type="ARBA" id="ARBA00048679"/>
    </source>
</evidence>
<feature type="region of interest" description="Disordered" evidence="4">
    <location>
        <begin position="414"/>
        <end position="559"/>
    </location>
</feature>
<feature type="compositionally biased region" description="Polar residues" evidence="4">
    <location>
        <begin position="450"/>
        <end position="461"/>
    </location>
</feature>
<evidence type="ECO:0000256" key="2">
    <source>
        <dbReference type="ARBA" id="ARBA00047899"/>
    </source>
</evidence>
<dbReference type="OrthoDB" id="411394at2759"/>
<feature type="compositionally biased region" description="Acidic residues" evidence="4">
    <location>
        <begin position="488"/>
        <end position="506"/>
    </location>
</feature>
<dbReference type="InterPro" id="IPR052396">
    <property type="entry name" value="Meiotic_Drive_Suppr_Kinase"/>
</dbReference>
<evidence type="ECO:0000256" key="1">
    <source>
        <dbReference type="ARBA" id="ARBA00012513"/>
    </source>
</evidence>
<dbReference type="Gene3D" id="1.10.510.10">
    <property type="entry name" value="Transferase(Phosphotransferase) domain 1"/>
    <property type="match status" value="1"/>
</dbReference>
<name>A0A9P7N7M1_9HYPO</name>